<dbReference type="AlphaFoldDB" id="A0A2P2PDN1"/>
<protein>
    <submittedName>
        <fullName evidence="1">Uncharacterized protein</fullName>
    </submittedName>
</protein>
<dbReference type="EMBL" id="GGEC01072295">
    <property type="protein sequence ID" value="MBX52779.1"/>
    <property type="molecule type" value="Transcribed_RNA"/>
</dbReference>
<name>A0A2P2PDN1_RHIMU</name>
<accession>A0A2P2PDN1</accession>
<organism evidence="1">
    <name type="scientific">Rhizophora mucronata</name>
    <name type="common">Asiatic mangrove</name>
    <dbReference type="NCBI Taxonomy" id="61149"/>
    <lineage>
        <taxon>Eukaryota</taxon>
        <taxon>Viridiplantae</taxon>
        <taxon>Streptophyta</taxon>
        <taxon>Embryophyta</taxon>
        <taxon>Tracheophyta</taxon>
        <taxon>Spermatophyta</taxon>
        <taxon>Magnoliopsida</taxon>
        <taxon>eudicotyledons</taxon>
        <taxon>Gunneridae</taxon>
        <taxon>Pentapetalae</taxon>
        <taxon>rosids</taxon>
        <taxon>fabids</taxon>
        <taxon>Malpighiales</taxon>
        <taxon>Rhizophoraceae</taxon>
        <taxon>Rhizophora</taxon>
    </lineage>
</organism>
<reference evidence="1" key="1">
    <citation type="submission" date="2018-02" db="EMBL/GenBank/DDBJ databases">
        <title>Rhizophora mucronata_Transcriptome.</title>
        <authorList>
            <person name="Meera S.P."/>
            <person name="Sreeshan A."/>
            <person name="Augustine A."/>
        </authorList>
    </citation>
    <scope>NUCLEOTIDE SEQUENCE</scope>
    <source>
        <tissue evidence="1">Leaf</tissue>
    </source>
</reference>
<evidence type="ECO:0000313" key="1">
    <source>
        <dbReference type="EMBL" id="MBX52779.1"/>
    </source>
</evidence>
<proteinExistence type="predicted"/>
<sequence length="65" mass="7716">MQDWIDKMTRLLKLGAHFNMTWPLLNLEQILKKSSVTNFCNPYVKSWPFDGGRLCPFQYQMTMDS</sequence>